<name>A0A1I7Z049_9BILA</name>
<accession>A0A1I7Z049</accession>
<dbReference type="AlphaFoldDB" id="A0A1I7Z049"/>
<protein>
    <submittedName>
        <fullName evidence="2">Proteasome assembly chaperone 3</fullName>
    </submittedName>
</protein>
<sequence>MRRTKNVMPVCLRKIRLPPPPPIPLDAESLAELSLPALSHLSHSLIGGHIFQVSLCADNQLTTFREVSAVFPMPKNAVGTGNLSSAASTFNTPRDKLSRASCLLADDPMGSQKHLPLCDVTSVTMADVSAEYNTAMRAMQYLVNHYRRQKAIMMSISSTVHMTRTRPMDNELILKRIKVHPKPSLHCFMWFRVSYFT</sequence>
<dbReference type="Proteomes" id="UP000095287">
    <property type="component" value="Unplaced"/>
</dbReference>
<evidence type="ECO:0000313" key="1">
    <source>
        <dbReference type="Proteomes" id="UP000095287"/>
    </source>
</evidence>
<keyword evidence="1" id="KW-1185">Reference proteome</keyword>
<organism evidence="1 2">
    <name type="scientific">Steinernema glaseri</name>
    <dbReference type="NCBI Taxonomy" id="37863"/>
    <lineage>
        <taxon>Eukaryota</taxon>
        <taxon>Metazoa</taxon>
        <taxon>Ecdysozoa</taxon>
        <taxon>Nematoda</taxon>
        <taxon>Chromadorea</taxon>
        <taxon>Rhabditida</taxon>
        <taxon>Tylenchina</taxon>
        <taxon>Panagrolaimomorpha</taxon>
        <taxon>Strongyloidoidea</taxon>
        <taxon>Steinernematidae</taxon>
        <taxon>Steinernema</taxon>
    </lineage>
</organism>
<dbReference type="WBParaSite" id="L893_g21255.t1">
    <property type="protein sequence ID" value="L893_g21255.t1"/>
    <property type="gene ID" value="L893_g21255"/>
</dbReference>
<reference evidence="2" key="1">
    <citation type="submission" date="2016-11" db="UniProtKB">
        <authorList>
            <consortium name="WormBaseParasite"/>
        </authorList>
    </citation>
    <scope>IDENTIFICATION</scope>
</reference>
<proteinExistence type="predicted"/>
<evidence type="ECO:0000313" key="2">
    <source>
        <dbReference type="WBParaSite" id="L893_g21255.t1"/>
    </source>
</evidence>